<dbReference type="SUPFAM" id="SSF52540">
    <property type="entry name" value="P-loop containing nucleoside triphosphate hydrolases"/>
    <property type="match status" value="1"/>
</dbReference>
<dbReference type="eggNOG" id="KOG0479">
    <property type="taxonomic scope" value="Eukaryota"/>
</dbReference>
<evidence type="ECO:0000313" key="14">
    <source>
        <dbReference type="EMBL" id="CBJ26300.1"/>
    </source>
</evidence>
<dbReference type="FunCoup" id="D7FVC8">
    <property type="interactions" value="464"/>
</dbReference>
<dbReference type="PROSITE" id="PS00847">
    <property type="entry name" value="MCM_1"/>
    <property type="match status" value="1"/>
</dbReference>
<dbReference type="Gene3D" id="2.40.50.140">
    <property type="entry name" value="Nucleic acid-binding proteins"/>
    <property type="match status" value="1"/>
</dbReference>
<feature type="compositionally biased region" description="Basic and acidic residues" evidence="12">
    <location>
        <begin position="699"/>
        <end position="712"/>
    </location>
</feature>
<feature type="domain" description="MCM C-terminal AAA(+) ATPase" evidence="13">
    <location>
        <begin position="314"/>
        <end position="520"/>
    </location>
</feature>
<dbReference type="InterPro" id="IPR056575">
    <property type="entry name" value="WH_MCM3_C"/>
</dbReference>
<comment type="similarity">
    <text evidence="2 10">Belongs to the MCM family.</text>
</comment>
<evidence type="ECO:0000256" key="9">
    <source>
        <dbReference type="ARBA" id="ARBA00023242"/>
    </source>
</evidence>
<dbReference type="Gene3D" id="3.30.1640.10">
    <property type="entry name" value="mini-chromosome maintenance (MCM) complex, chain A, domain 1"/>
    <property type="match status" value="1"/>
</dbReference>
<dbReference type="EMBL" id="FN648475">
    <property type="protein sequence ID" value="CBJ26300.1"/>
    <property type="molecule type" value="Genomic_DNA"/>
</dbReference>
<dbReference type="Pfam" id="PF17207">
    <property type="entry name" value="MCM_OB"/>
    <property type="match status" value="1"/>
</dbReference>
<dbReference type="SUPFAM" id="SSF50249">
    <property type="entry name" value="Nucleic acid-binding proteins"/>
    <property type="match status" value="1"/>
</dbReference>
<dbReference type="AlphaFoldDB" id="D7FVC8"/>
<dbReference type="InterPro" id="IPR031327">
    <property type="entry name" value="MCM"/>
</dbReference>
<feature type="compositionally biased region" description="Basic and acidic residues" evidence="12">
    <location>
        <begin position="676"/>
        <end position="689"/>
    </location>
</feature>
<sequence length="808" mass="88860">MADAFDSGEGLPVEGDNVDLNQLKGLFTEWLDSDVQDGIYRDRINALKGAKHLRLVVDLNHLRSDGRGDLAGRIMRRPAPYMYALREAARDVALAMDPAFIKTLKDRDILIGFEGSFGHQHVSPRGLLASYLRTLVCVEGIVTKCTSVRPKLVKSVHFNPSNQSFTSREYRDSTAVELGLDAGGRENLPTTTLYPTKDAEGHPLETEYGLCRFKDHQTVTIQEMPERAPLGQLPRSVDVILDDDLVDRVKPGDRVQITGMYRAIGGASNGSTSGVFRTLIIANNVAILGKDVGSVQMTPTDIKNIREIAERDDVLELLAKSLAPSIYGHDHIKKALVLQLLGGEEKNLANGTHLRGDINLMMVGDPSTAKSQLLRCVLNTAPLAINTSGRGSSGVGLTAAVTTDKETGERRLEAGAMVLADRGVVCIDEFDKMSEMDRVAIHEVMEQQTVTIAKAGIHASLNARCSVVAAANPVYGQYDKTKRPQENIGLPDSLLSRFDLLFVVLDQLDAENDRAISEHVLRGHRFRKPGSDMEPEQLNGSSAEAAGEQEQTESPEEAAQVWEKHHPLLRASRNTHEELVCQKFLKKFLHYSKHRIHPELTEDAREHIASAYASLRSKQGNNRSLPVTARSLETLIRLASAHAKARLSHKVEEADAAKAMNLMSFALYHETAASLDEQHDENSRDRDDTLQTSSQQQNQHEDRGAKDDDARPGAKRRRTSSQDVAGATSRATRGDQNVDPAARTQTATQLVLEVMQEKDQMSLGDLLSATNAASTAGTNFTRAELKAVLSTLDDENKIMFYDDMVHKV</sequence>
<evidence type="ECO:0000256" key="1">
    <source>
        <dbReference type="ARBA" id="ARBA00004123"/>
    </source>
</evidence>
<dbReference type="Proteomes" id="UP000002630">
    <property type="component" value="Linkage Group LG17"/>
</dbReference>
<evidence type="ECO:0000256" key="6">
    <source>
        <dbReference type="ARBA" id="ARBA00022806"/>
    </source>
</evidence>
<accession>D7FVC8</accession>
<dbReference type="Pfam" id="PF23191">
    <property type="entry name" value="WHD_MCM3_C"/>
    <property type="match status" value="1"/>
</dbReference>
<comment type="subunit">
    <text evidence="11">Component of the MCM2-7 complex.</text>
</comment>
<evidence type="ECO:0000256" key="3">
    <source>
        <dbReference type="ARBA" id="ARBA00022705"/>
    </source>
</evidence>
<dbReference type="InterPro" id="IPR012340">
    <property type="entry name" value="NA-bd_OB-fold"/>
</dbReference>
<feature type="region of interest" description="Disordered" evidence="12">
    <location>
        <begin position="526"/>
        <end position="556"/>
    </location>
</feature>
<evidence type="ECO:0000259" key="13">
    <source>
        <dbReference type="PROSITE" id="PS50051"/>
    </source>
</evidence>
<keyword evidence="3 11" id="KW-0235">DNA replication</keyword>
<dbReference type="Pfam" id="PF00493">
    <property type="entry name" value="MCM"/>
    <property type="match status" value="1"/>
</dbReference>
<organism evidence="14 15">
    <name type="scientific">Ectocarpus siliculosus</name>
    <name type="common">Brown alga</name>
    <name type="synonym">Conferva siliculosa</name>
    <dbReference type="NCBI Taxonomy" id="2880"/>
    <lineage>
        <taxon>Eukaryota</taxon>
        <taxon>Sar</taxon>
        <taxon>Stramenopiles</taxon>
        <taxon>Ochrophyta</taxon>
        <taxon>PX clade</taxon>
        <taxon>Phaeophyceae</taxon>
        <taxon>Ectocarpales</taxon>
        <taxon>Ectocarpaceae</taxon>
        <taxon>Ectocarpus</taxon>
    </lineage>
</organism>
<dbReference type="GO" id="GO:0000727">
    <property type="term" value="P:double-strand break repair via break-induced replication"/>
    <property type="evidence" value="ECO:0007669"/>
    <property type="project" value="TreeGrafter"/>
</dbReference>
<dbReference type="Pfam" id="PF17855">
    <property type="entry name" value="MCM_lid"/>
    <property type="match status" value="1"/>
</dbReference>
<feature type="region of interest" description="Disordered" evidence="12">
    <location>
        <begin position="675"/>
        <end position="743"/>
    </location>
</feature>
<name>D7FVC8_ECTSI</name>
<dbReference type="PANTHER" id="PTHR11630">
    <property type="entry name" value="DNA REPLICATION LICENSING FACTOR MCM FAMILY MEMBER"/>
    <property type="match status" value="1"/>
</dbReference>
<dbReference type="PROSITE" id="PS50051">
    <property type="entry name" value="MCM_2"/>
    <property type="match status" value="1"/>
</dbReference>
<reference evidence="14 15" key="1">
    <citation type="journal article" date="2010" name="Nature">
        <title>The Ectocarpus genome and the independent evolution of multicellularity in brown algae.</title>
        <authorList>
            <person name="Cock J.M."/>
            <person name="Sterck L."/>
            <person name="Rouze P."/>
            <person name="Scornet D."/>
            <person name="Allen A.E."/>
            <person name="Amoutzias G."/>
            <person name="Anthouard V."/>
            <person name="Artiguenave F."/>
            <person name="Aury J.M."/>
            <person name="Badger J.H."/>
            <person name="Beszteri B."/>
            <person name="Billiau K."/>
            <person name="Bonnet E."/>
            <person name="Bothwell J.H."/>
            <person name="Bowler C."/>
            <person name="Boyen C."/>
            <person name="Brownlee C."/>
            <person name="Carrano C.J."/>
            <person name="Charrier B."/>
            <person name="Cho G.Y."/>
            <person name="Coelho S.M."/>
            <person name="Collen J."/>
            <person name="Corre E."/>
            <person name="Da Silva C."/>
            <person name="Delage L."/>
            <person name="Delaroque N."/>
            <person name="Dittami S.M."/>
            <person name="Doulbeau S."/>
            <person name="Elias M."/>
            <person name="Farnham G."/>
            <person name="Gachon C.M."/>
            <person name="Gschloessl B."/>
            <person name="Heesch S."/>
            <person name="Jabbari K."/>
            <person name="Jubin C."/>
            <person name="Kawai H."/>
            <person name="Kimura K."/>
            <person name="Kloareg B."/>
            <person name="Kupper F.C."/>
            <person name="Lang D."/>
            <person name="Le Bail A."/>
            <person name="Leblanc C."/>
            <person name="Lerouge P."/>
            <person name="Lohr M."/>
            <person name="Lopez P.J."/>
            <person name="Martens C."/>
            <person name="Maumus F."/>
            <person name="Michel G."/>
            <person name="Miranda-Saavedra D."/>
            <person name="Morales J."/>
            <person name="Moreau H."/>
            <person name="Motomura T."/>
            <person name="Nagasato C."/>
            <person name="Napoli C.A."/>
            <person name="Nelson D.R."/>
            <person name="Nyvall-Collen P."/>
            <person name="Peters A.F."/>
            <person name="Pommier C."/>
            <person name="Potin P."/>
            <person name="Poulain J."/>
            <person name="Quesneville H."/>
            <person name="Read B."/>
            <person name="Rensing S.A."/>
            <person name="Ritter A."/>
            <person name="Rousvoal S."/>
            <person name="Samanta M."/>
            <person name="Samson G."/>
            <person name="Schroeder D.C."/>
            <person name="Segurens B."/>
            <person name="Strittmatter M."/>
            <person name="Tonon T."/>
            <person name="Tregear J.W."/>
            <person name="Valentin K."/>
            <person name="von Dassow P."/>
            <person name="Yamagishi T."/>
            <person name="Van de Peer Y."/>
            <person name="Wincker P."/>
        </authorList>
    </citation>
    <scope>NUCLEOTIDE SEQUENCE [LARGE SCALE GENOMIC DNA]</scope>
    <source>
        <strain evidence="15">Ec32 / CCAP1310/4</strain>
    </source>
</reference>
<dbReference type="InterPro" id="IPR027925">
    <property type="entry name" value="MCM_N"/>
</dbReference>
<dbReference type="InterPro" id="IPR027417">
    <property type="entry name" value="P-loop_NTPase"/>
</dbReference>
<keyword evidence="15" id="KW-1185">Reference proteome</keyword>
<keyword evidence="4 10" id="KW-0547">Nucleotide-binding</keyword>
<evidence type="ECO:0000256" key="12">
    <source>
        <dbReference type="SAM" id="MobiDB-lite"/>
    </source>
</evidence>
<dbReference type="GO" id="GO:0017116">
    <property type="term" value="F:single-stranded DNA helicase activity"/>
    <property type="evidence" value="ECO:0007669"/>
    <property type="project" value="TreeGrafter"/>
</dbReference>
<dbReference type="InParanoid" id="D7FVC8"/>
<proteinExistence type="inferred from homology"/>
<comment type="catalytic activity">
    <reaction evidence="11">
        <text>ATP + H2O = ADP + phosphate + H(+)</text>
        <dbReference type="Rhea" id="RHEA:13065"/>
        <dbReference type="ChEBI" id="CHEBI:15377"/>
        <dbReference type="ChEBI" id="CHEBI:15378"/>
        <dbReference type="ChEBI" id="CHEBI:30616"/>
        <dbReference type="ChEBI" id="CHEBI:43474"/>
        <dbReference type="ChEBI" id="CHEBI:456216"/>
        <dbReference type="EC" id="3.6.4.12"/>
    </reaction>
</comment>
<comment type="function">
    <text evidence="11">Acts as component of the MCM2-7 complex (MCM complex) which is the replicative helicase essential for 'once per cell cycle' DNA replication initiation and elongation in eukaryotic cells. The active ATPase sites in the MCM2-7 ring are formed through the interaction surfaces of two neighboring subunits such that a critical structure of a conserved arginine finger motif is provided in trans relative to the ATP-binding site of the Walker A box of the adjacent subunit. The six ATPase active sites, however, are likely to contribute differentially to the complex helicase activity.</text>
</comment>
<gene>
    <name evidence="14" type="ORF">Esi_0029_0091</name>
</gene>
<dbReference type="InterPro" id="IPR033762">
    <property type="entry name" value="MCM_OB"/>
</dbReference>
<dbReference type="SMART" id="SM00350">
    <property type="entry name" value="MCM"/>
    <property type="match status" value="1"/>
</dbReference>
<protein>
    <recommendedName>
        <fullName evidence="11">DNA replication licensing factor MCM3</fullName>
        <ecNumber evidence="11">3.6.4.12</ecNumber>
    </recommendedName>
</protein>
<dbReference type="GO" id="GO:0005634">
    <property type="term" value="C:nucleus"/>
    <property type="evidence" value="ECO:0007669"/>
    <property type="project" value="UniProtKB-SubCell"/>
</dbReference>
<evidence type="ECO:0000256" key="10">
    <source>
        <dbReference type="RuleBase" id="RU004070"/>
    </source>
</evidence>
<evidence type="ECO:0000256" key="7">
    <source>
        <dbReference type="ARBA" id="ARBA00022840"/>
    </source>
</evidence>
<evidence type="ECO:0000256" key="11">
    <source>
        <dbReference type="RuleBase" id="RU368061"/>
    </source>
</evidence>
<evidence type="ECO:0000256" key="2">
    <source>
        <dbReference type="ARBA" id="ARBA00008010"/>
    </source>
</evidence>
<dbReference type="Pfam" id="PF14551">
    <property type="entry name" value="MCM_N"/>
    <property type="match status" value="1"/>
</dbReference>
<dbReference type="OMA" id="NVYPQED"/>
<dbReference type="EMBL" id="FN649742">
    <property type="protein sequence ID" value="CBJ26300.1"/>
    <property type="molecule type" value="Genomic_DNA"/>
</dbReference>
<keyword evidence="7 10" id="KW-0067">ATP-binding</keyword>
<dbReference type="SMART" id="SM00382">
    <property type="entry name" value="AAA"/>
    <property type="match status" value="1"/>
</dbReference>
<dbReference type="OrthoDB" id="1882346at2759"/>
<dbReference type="InterPro" id="IPR001208">
    <property type="entry name" value="MCM_dom"/>
</dbReference>
<keyword evidence="8 10" id="KW-0238">DNA-binding</keyword>
<dbReference type="InterPro" id="IPR018525">
    <property type="entry name" value="MCM_CS"/>
</dbReference>
<evidence type="ECO:0000313" key="15">
    <source>
        <dbReference type="Proteomes" id="UP000002630"/>
    </source>
</evidence>
<dbReference type="InterPro" id="IPR041562">
    <property type="entry name" value="MCM_lid"/>
</dbReference>
<evidence type="ECO:0000256" key="8">
    <source>
        <dbReference type="ARBA" id="ARBA00023125"/>
    </source>
</evidence>
<dbReference type="InterPro" id="IPR003593">
    <property type="entry name" value="AAA+_ATPase"/>
</dbReference>
<dbReference type="PANTHER" id="PTHR11630:SF46">
    <property type="entry name" value="DNA REPLICATION LICENSING FACTOR MCM3-RELATED"/>
    <property type="match status" value="1"/>
</dbReference>
<dbReference type="GO" id="GO:0042555">
    <property type="term" value="C:MCM complex"/>
    <property type="evidence" value="ECO:0007669"/>
    <property type="project" value="UniProtKB-UniRule"/>
</dbReference>
<keyword evidence="6 11" id="KW-0347">Helicase</keyword>
<dbReference type="EC" id="3.6.4.12" evidence="11"/>
<comment type="subcellular location">
    <subcellularLocation>
        <location evidence="1 11">Nucleus</location>
    </subcellularLocation>
</comment>
<dbReference type="PRINTS" id="PR01659">
    <property type="entry name" value="MCMPROTEIN3"/>
</dbReference>
<dbReference type="GO" id="GO:0006271">
    <property type="term" value="P:DNA strand elongation involved in DNA replication"/>
    <property type="evidence" value="ECO:0007669"/>
    <property type="project" value="TreeGrafter"/>
</dbReference>
<evidence type="ECO:0000256" key="5">
    <source>
        <dbReference type="ARBA" id="ARBA00022801"/>
    </source>
</evidence>
<keyword evidence="5 11" id="KW-0378">Hydrolase</keyword>
<dbReference type="Gene3D" id="3.40.50.300">
    <property type="entry name" value="P-loop containing nucleotide triphosphate hydrolases"/>
    <property type="match status" value="1"/>
</dbReference>
<dbReference type="GO" id="GO:0016887">
    <property type="term" value="F:ATP hydrolysis activity"/>
    <property type="evidence" value="ECO:0007669"/>
    <property type="project" value="RHEA"/>
</dbReference>
<dbReference type="Gene3D" id="2.20.28.10">
    <property type="match status" value="1"/>
</dbReference>
<evidence type="ECO:0000256" key="4">
    <source>
        <dbReference type="ARBA" id="ARBA00022741"/>
    </source>
</evidence>
<dbReference type="GO" id="GO:1902975">
    <property type="term" value="P:mitotic DNA replication initiation"/>
    <property type="evidence" value="ECO:0007669"/>
    <property type="project" value="TreeGrafter"/>
</dbReference>
<dbReference type="GO" id="GO:0005524">
    <property type="term" value="F:ATP binding"/>
    <property type="evidence" value="ECO:0007669"/>
    <property type="project" value="UniProtKB-UniRule"/>
</dbReference>
<dbReference type="GO" id="GO:0003697">
    <property type="term" value="F:single-stranded DNA binding"/>
    <property type="evidence" value="ECO:0007669"/>
    <property type="project" value="TreeGrafter"/>
</dbReference>
<keyword evidence="9 11" id="KW-0539">Nucleus</keyword>
<dbReference type="PRINTS" id="PR01657">
    <property type="entry name" value="MCMFAMILY"/>
</dbReference>
<dbReference type="InterPro" id="IPR008046">
    <property type="entry name" value="Mcm3"/>
</dbReference>
<dbReference type="STRING" id="2880.D7FVC8"/>